<evidence type="ECO:0000313" key="3">
    <source>
        <dbReference type="Proteomes" id="UP001286313"/>
    </source>
</evidence>
<feature type="compositionally biased region" description="Polar residues" evidence="1">
    <location>
        <begin position="61"/>
        <end position="87"/>
    </location>
</feature>
<dbReference type="AlphaFoldDB" id="A0AAE1F598"/>
<proteinExistence type="predicted"/>
<feature type="compositionally biased region" description="Basic and acidic residues" evidence="1">
    <location>
        <begin position="89"/>
        <end position="99"/>
    </location>
</feature>
<feature type="region of interest" description="Disordered" evidence="1">
    <location>
        <begin position="38"/>
        <end position="99"/>
    </location>
</feature>
<evidence type="ECO:0000313" key="2">
    <source>
        <dbReference type="EMBL" id="KAK3867346.1"/>
    </source>
</evidence>
<organism evidence="2 3">
    <name type="scientific">Petrolisthes cinctipes</name>
    <name type="common">Flat porcelain crab</name>
    <dbReference type="NCBI Taxonomy" id="88211"/>
    <lineage>
        <taxon>Eukaryota</taxon>
        <taxon>Metazoa</taxon>
        <taxon>Ecdysozoa</taxon>
        <taxon>Arthropoda</taxon>
        <taxon>Crustacea</taxon>
        <taxon>Multicrustacea</taxon>
        <taxon>Malacostraca</taxon>
        <taxon>Eumalacostraca</taxon>
        <taxon>Eucarida</taxon>
        <taxon>Decapoda</taxon>
        <taxon>Pleocyemata</taxon>
        <taxon>Anomura</taxon>
        <taxon>Galatheoidea</taxon>
        <taxon>Porcellanidae</taxon>
        <taxon>Petrolisthes</taxon>
    </lineage>
</organism>
<dbReference type="EMBL" id="JAWQEG010003226">
    <property type="protein sequence ID" value="KAK3867346.1"/>
    <property type="molecule type" value="Genomic_DNA"/>
</dbReference>
<feature type="compositionally biased region" description="Low complexity" evidence="1">
    <location>
        <begin position="46"/>
        <end position="59"/>
    </location>
</feature>
<accession>A0AAE1F598</accession>
<sequence length="99" mass="9989">MDVLGVRGIEPIDMVTMRGEGVVGSGVGSVGSGVVGSVVGNGGSGSDSSPTTTTTNPGGLQCSQDCHSNGTNGETQWKMLSQDSSKMNKIRDIVESSAR</sequence>
<dbReference type="Proteomes" id="UP001286313">
    <property type="component" value="Unassembled WGS sequence"/>
</dbReference>
<gene>
    <name evidence="2" type="ORF">Pcinc_027186</name>
</gene>
<keyword evidence="3" id="KW-1185">Reference proteome</keyword>
<comment type="caution">
    <text evidence="2">The sequence shown here is derived from an EMBL/GenBank/DDBJ whole genome shotgun (WGS) entry which is preliminary data.</text>
</comment>
<name>A0AAE1F598_PETCI</name>
<reference evidence="2" key="1">
    <citation type="submission" date="2023-10" db="EMBL/GenBank/DDBJ databases">
        <title>Genome assemblies of two species of porcelain crab, Petrolisthes cinctipes and Petrolisthes manimaculis (Anomura: Porcellanidae).</title>
        <authorList>
            <person name="Angst P."/>
        </authorList>
    </citation>
    <scope>NUCLEOTIDE SEQUENCE</scope>
    <source>
        <strain evidence="2">PB745_01</strain>
        <tissue evidence="2">Gill</tissue>
    </source>
</reference>
<evidence type="ECO:0000256" key="1">
    <source>
        <dbReference type="SAM" id="MobiDB-lite"/>
    </source>
</evidence>
<protein>
    <submittedName>
        <fullName evidence="2">Uncharacterized protein</fullName>
    </submittedName>
</protein>